<dbReference type="Proteomes" id="UP000190274">
    <property type="component" value="Chromosome D"/>
</dbReference>
<evidence type="ECO:0000313" key="3">
    <source>
        <dbReference type="Proteomes" id="UP000190274"/>
    </source>
</evidence>
<feature type="chain" id="PRO_5009235853" evidence="1">
    <location>
        <begin position="20"/>
        <end position="189"/>
    </location>
</feature>
<protein>
    <submittedName>
        <fullName evidence="2">LADA_0D02608g1_1</fullName>
    </submittedName>
</protein>
<dbReference type="AlphaFoldDB" id="A0A1G4J486"/>
<proteinExistence type="predicted"/>
<sequence length="189" mass="21452">MRNLGVVAFLLALTVGAEVRMPLFVQKPGDAVKAPLATLVYDRESNIVNVTEVNESLQEDSYCVGAQMDENYYSCFSYVKLRYPLHYDLYLDTSHNTHLLYKLSLKPNPRARGIESWIRDPELGPEAHPVKLRRVTKTYDDKKKASLKSGSASFEEDIDVDERSFLQKNWKYIVIGLVLYALSSAGQQS</sequence>
<dbReference type="STRING" id="1266660.A0A1G4J486"/>
<name>A0A1G4J486_9SACH</name>
<accession>A0A1G4J486</accession>
<keyword evidence="1" id="KW-0732">Signal</keyword>
<dbReference type="GO" id="GO:0032977">
    <property type="term" value="F:membrane insertase activity"/>
    <property type="evidence" value="ECO:0007669"/>
    <property type="project" value="EnsemblFungi"/>
</dbReference>
<dbReference type="EMBL" id="LT598454">
    <property type="protein sequence ID" value="SCU84593.1"/>
    <property type="molecule type" value="Genomic_DNA"/>
</dbReference>
<keyword evidence="3" id="KW-1185">Reference proteome</keyword>
<dbReference type="GO" id="GO:0072546">
    <property type="term" value="C:EMC complex"/>
    <property type="evidence" value="ECO:0007669"/>
    <property type="project" value="EnsemblFungi"/>
</dbReference>
<organism evidence="2 3">
    <name type="scientific">Lachancea dasiensis</name>
    <dbReference type="NCBI Taxonomy" id="1072105"/>
    <lineage>
        <taxon>Eukaryota</taxon>
        <taxon>Fungi</taxon>
        <taxon>Dikarya</taxon>
        <taxon>Ascomycota</taxon>
        <taxon>Saccharomycotina</taxon>
        <taxon>Saccharomycetes</taxon>
        <taxon>Saccharomycetales</taxon>
        <taxon>Saccharomycetaceae</taxon>
        <taxon>Lachancea</taxon>
    </lineage>
</organism>
<dbReference type="GO" id="GO:0045050">
    <property type="term" value="P:protein insertion into ER membrane by stop-transfer membrane-anchor sequence"/>
    <property type="evidence" value="ECO:0007669"/>
    <property type="project" value="EnsemblFungi"/>
</dbReference>
<gene>
    <name evidence="2" type="ORF">LADA_0D02608G</name>
</gene>
<evidence type="ECO:0000313" key="2">
    <source>
        <dbReference type="EMBL" id="SCU84593.1"/>
    </source>
</evidence>
<dbReference type="Pfam" id="PF21203">
    <property type="entry name" value="ECM10"/>
    <property type="match status" value="1"/>
</dbReference>
<feature type="signal peptide" evidence="1">
    <location>
        <begin position="1"/>
        <end position="19"/>
    </location>
</feature>
<reference evidence="2 3" key="1">
    <citation type="submission" date="2016-03" db="EMBL/GenBank/DDBJ databases">
        <authorList>
            <person name="Devillers H."/>
        </authorList>
    </citation>
    <scope>NUCLEOTIDE SEQUENCE [LARGE SCALE GENOMIC DNA]</scope>
    <source>
        <strain evidence="2">CBS 10888</strain>
    </source>
</reference>
<evidence type="ECO:0000256" key="1">
    <source>
        <dbReference type="SAM" id="SignalP"/>
    </source>
</evidence>
<dbReference type="OrthoDB" id="1894652at2759"/>